<dbReference type="EMBL" id="GBXM01098856">
    <property type="protein sequence ID" value="JAH09721.1"/>
    <property type="molecule type" value="Transcribed_RNA"/>
</dbReference>
<organism evidence="1">
    <name type="scientific">Anguilla anguilla</name>
    <name type="common">European freshwater eel</name>
    <name type="synonym">Muraena anguilla</name>
    <dbReference type="NCBI Taxonomy" id="7936"/>
    <lineage>
        <taxon>Eukaryota</taxon>
        <taxon>Metazoa</taxon>
        <taxon>Chordata</taxon>
        <taxon>Craniata</taxon>
        <taxon>Vertebrata</taxon>
        <taxon>Euteleostomi</taxon>
        <taxon>Actinopterygii</taxon>
        <taxon>Neopterygii</taxon>
        <taxon>Teleostei</taxon>
        <taxon>Anguilliformes</taxon>
        <taxon>Anguillidae</taxon>
        <taxon>Anguilla</taxon>
    </lineage>
</organism>
<reference evidence="1" key="1">
    <citation type="submission" date="2014-11" db="EMBL/GenBank/DDBJ databases">
        <authorList>
            <person name="Amaro Gonzalez C."/>
        </authorList>
    </citation>
    <scope>NUCLEOTIDE SEQUENCE</scope>
</reference>
<sequence length="22" mass="2592">MTCMYVLSQQIPMSELKLLYIS</sequence>
<dbReference type="AlphaFoldDB" id="A0A0E9PYL1"/>
<reference evidence="1" key="2">
    <citation type="journal article" date="2015" name="Fish Shellfish Immunol.">
        <title>Early steps in the European eel (Anguilla anguilla)-Vibrio vulnificus interaction in the gills: Role of the RtxA13 toxin.</title>
        <authorList>
            <person name="Callol A."/>
            <person name="Pajuelo D."/>
            <person name="Ebbesson L."/>
            <person name="Teles M."/>
            <person name="MacKenzie S."/>
            <person name="Amaro C."/>
        </authorList>
    </citation>
    <scope>NUCLEOTIDE SEQUENCE</scope>
</reference>
<proteinExistence type="predicted"/>
<evidence type="ECO:0000313" key="1">
    <source>
        <dbReference type="EMBL" id="JAH09721.1"/>
    </source>
</evidence>
<name>A0A0E9PYL1_ANGAN</name>
<protein>
    <submittedName>
        <fullName evidence="1">Uncharacterized protein</fullName>
    </submittedName>
</protein>
<accession>A0A0E9PYL1</accession>